<dbReference type="Proteomes" id="UP001652620">
    <property type="component" value="Chromosome 5"/>
</dbReference>
<dbReference type="OMA" id="MEFILRI"/>
<proteinExistence type="predicted"/>
<accession>A0A6I9UWN7</accession>
<dbReference type="RefSeq" id="XP_011200186.1">
    <property type="nucleotide sequence ID" value="XM_011201884.3"/>
</dbReference>
<dbReference type="AlphaFoldDB" id="A0A6I9UWN7"/>
<dbReference type="OrthoDB" id="8028675at2759"/>
<reference evidence="3 5" key="1">
    <citation type="submission" date="2025-04" db="UniProtKB">
        <authorList>
            <consortium name="RefSeq"/>
        </authorList>
    </citation>
    <scope>IDENTIFICATION</scope>
    <source>
        <strain evidence="3 4">Punador</strain>
        <tissue evidence="7 8">Adult</tissue>
    </source>
</reference>
<name>A0A6I9UWN7_BACDO</name>
<evidence type="ECO:0000313" key="6">
    <source>
        <dbReference type="RefSeq" id="XP_029405161.1"/>
    </source>
</evidence>
<dbReference type="RefSeq" id="XP_029405161.1">
    <property type="nucleotide sequence ID" value="XM_029549301.1"/>
</dbReference>
<evidence type="ECO:0000313" key="5">
    <source>
        <dbReference type="RefSeq" id="XP_011200186.1"/>
    </source>
</evidence>
<feature type="transmembrane region" description="Helical" evidence="1">
    <location>
        <begin position="96"/>
        <end position="116"/>
    </location>
</feature>
<dbReference type="KEGG" id="bdr:105223959"/>
<evidence type="ECO:0000313" key="4">
    <source>
        <dbReference type="RefSeq" id="XP_011200185.1"/>
    </source>
</evidence>
<sequence>MSYSPFQSTETGNWTDLPLHCVLYEWLTKNMNLPNDYGTIIAYIGLFLITWYTIIWAVRLVMAVIWPLFIIASAIVVFRILQFYDPEEITTIMMKSFSIIADTLVMVLAKLLEFAFDIFD</sequence>
<organism evidence="2 5">
    <name type="scientific">Bactrocera dorsalis</name>
    <name type="common">Oriental fruit fly</name>
    <name type="synonym">Dacus dorsalis</name>
    <dbReference type="NCBI Taxonomy" id="27457"/>
    <lineage>
        <taxon>Eukaryota</taxon>
        <taxon>Metazoa</taxon>
        <taxon>Ecdysozoa</taxon>
        <taxon>Arthropoda</taxon>
        <taxon>Hexapoda</taxon>
        <taxon>Insecta</taxon>
        <taxon>Pterygota</taxon>
        <taxon>Neoptera</taxon>
        <taxon>Endopterygota</taxon>
        <taxon>Diptera</taxon>
        <taxon>Brachycera</taxon>
        <taxon>Muscomorpha</taxon>
        <taxon>Tephritoidea</taxon>
        <taxon>Tephritidae</taxon>
        <taxon>Bactrocera</taxon>
        <taxon>Bactrocera</taxon>
    </lineage>
</organism>
<keyword evidence="1" id="KW-0472">Membrane</keyword>
<evidence type="ECO:0000313" key="8">
    <source>
        <dbReference type="RefSeq" id="XP_049314216.1"/>
    </source>
</evidence>
<dbReference type="RefSeq" id="XP_049314216.1">
    <property type="nucleotide sequence ID" value="XM_049458259.1"/>
</dbReference>
<keyword evidence="1" id="KW-1133">Transmembrane helix</keyword>
<dbReference type="RefSeq" id="XP_011200185.1">
    <property type="nucleotide sequence ID" value="XM_011201883.3"/>
</dbReference>
<dbReference type="GeneID" id="105223959"/>
<gene>
    <name evidence="3 4 5 6 7 8" type="primary">LOC105223959</name>
</gene>
<feature type="transmembrane region" description="Helical" evidence="1">
    <location>
        <begin position="64"/>
        <end position="84"/>
    </location>
</feature>
<dbReference type="RefSeq" id="XP_049314215.1">
    <property type="nucleotide sequence ID" value="XM_049458258.1"/>
</dbReference>
<evidence type="ECO:0000256" key="1">
    <source>
        <dbReference type="SAM" id="Phobius"/>
    </source>
</evidence>
<protein>
    <submittedName>
        <fullName evidence="3 4">Uncharacterized protein LOC105223959</fullName>
    </submittedName>
</protein>
<keyword evidence="2" id="KW-1185">Reference proteome</keyword>
<evidence type="ECO:0000313" key="7">
    <source>
        <dbReference type="RefSeq" id="XP_049314215.1"/>
    </source>
</evidence>
<feature type="transmembrane region" description="Helical" evidence="1">
    <location>
        <begin position="37"/>
        <end position="58"/>
    </location>
</feature>
<evidence type="ECO:0000313" key="3">
    <source>
        <dbReference type="RefSeq" id="XP_011200184.1"/>
    </source>
</evidence>
<dbReference type="RefSeq" id="XP_011200184.1">
    <property type="nucleotide sequence ID" value="XM_011201882.3"/>
</dbReference>
<evidence type="ECO:0000313" key="2">
    <source>
        <dbReference type="Proteomes" id="UP001652620"/>
    </source>
</evidence>
<keyword evidence="1" id="KW-0812">Transmembrane</keyword>